<sequence>MTERLLAGYSEYYLTMSLKAAVLVGGAQKGMLVASLALISLYAFFFVLPVLILAALISRCPLRI</sequence>
<evidence type="ECO:0000313" key="3">
    <source>
        <dbReference type="WBParaSite" id="PEQ_0000192401-mRNA-1"/>
    </source>
</evidence>
<dbReference type="AlphaFoldDB" id="A0A914R5M4"/>
<evidence type="ECO:0000256" key="1">
    <source>
        <dbReference type="SAM" id="Phobius"/>
    </source>
</evidence>
<organism evidence="2 3">
    <name type="scientific">Parascaris equorum</name>
    <name type="common">Equine roundworm</name>
    <dbReference type="NCBI Taxonomy" id="6256"/>
    <lineage>
        <taxon>Eukaryota</taxon>
        <taxon>Metazoa</taxon>
        <taxon>Ecdysozoa</taxon>
        <taxon>Nematoda</taxon>
        <taxon>Chromadorea</taxon>
        <taxon>Rhabditida</taxon>
        <taxon>Spirurina</taxon>
        <taxon>Ascaridomorpha</taxon>
        <taxon>Ascaridoidea</taxon>
        <taxon>Ascarididae</taxon>
        <taxon>Parascaris</taxon>
    </lineage>
</organism>
<keyword evidence="1" id="KW-1133">Transmembrane helix</keyword>
<dbReference type="WBParaSite" id="PEQ_0000192401-mRNA-1">
    <property type="protein sequence ID" value="PEQ_0000192401-mRNA-1"/>
    <property type="gene ID" value="PEQ_0000192401"/>
</dbReference>
<proteinExistence type="predicted"/>
<feature type="transmembrane region" description="Helical" evidence="1">
    <location>
        <begin position="32"/>
        <end position="57"/>
    </location>
</feature>
<evidence type="ECO:0000313" key="2">
    <source>
        <dbReference type="Proteomes" id="UP000887564"/>
    </source>
</evidence>
<keyword evidence="1" id="KW-0812">Transmembrane</keyword>
<keyword evidence="1" id="KW-0472">Membrane</keyword>
<accession>A0A914R5M4</accession>
<protein>
    <submittedName>
        <fullName evidence="3">Uncharacterized protein</fullName>
    </submittedName>
</protein>
<reference evidence="3" key="1">
    <citation type="submission" date="2022-11" db="UniProtKB">
        <authorList>
            <consortium name="WormBaseParasite"/>
        </authorList>
    </citation>
    <scope>IDENTIFICATION</scope>
</reference>
<dbReference type="Proteomes" id="UP000887564">
    <property type="component" value="Unplaced"/>
</dbReference>
<keyword evidence="2" id="KW-1185">Reference proteome</keyword>
<name>A0A914R5M4_PAREQ</name>